<evidence type="ECO:0000313" key="2">
    <source>
        <dbReference type="EMBL" id="PTN10244.1"/>
    </source>
</evidence>
<evidence type="ECO:0000313" key="3">
    <source>
        <dbReference type="Proteomes" id="UP000243525"/>
    </source>
</evidence>
<dbReference type="GO" id="GO:0016620">
    <property type="term" value="F:oxidoreductase activity, acting on the aldehyde or oxo group of donors, NAD or NADP as acceptor"/>
    <property type="evidence" value="ECO:0007669"/>
    <property type="project" value="InterPro"/>
</dbReference>
<dbReference type="InterPro" id="IPR016040">
    <property type="entry name" value="NAD(P)-bd_dom"/>
</dbReference>
<dbReference type="Pfam" id="PF13460">
    <property type="entry name" value="NAD_binding_10"/>
    <property type="match status" value="1"/>
</dbReference>
<dbReference type="AlphaFoldDB" id="A0A2T5C5P6"/>
<reference evidence="2 3" key="1">
    <citation type="submission" date="2018-04" db="EMBL/GenBank/DDBJ databases">
        <title>Genomic Encyclopedia of Archaeal and Bacterial Type Strains, Phase II (KMG-II): from individual species to whole genera.</title>
        <authorList>
            <person name="Goeker M."/>
        </authorList>
    </citation>
    <scope>NUCLEOTIDE SEQUENCE [LARGE SCALE GENOMIC DNA]</scope>
    <source>
        <strain evidence="2 3">DSM 28823</strain>
    </source>
</reference>
<dbReference type="PANTHER" id="PTHR14097:SF7">
    <property type="entry name" value="OXIDOREDUCTASE HTATIP2"/>
    <property type="match status" value="1"/>
</dbReference>
<proteinExistence type="predicted"/>
<dbReference type="RefSeq" id="WP_107821017.1">
    <property type="nucleotide sequence ID" value="NZ_OY782574.1"/>
</dbReference>
<dbReference type="GO" id="GO:0051287">
    <property type="term" value="F:NAD binding"/>
    <property type="evidence" value="ECO:0007669"/>
    <property type="project" value="InterPro"/>
</dbReference>
<feature type="domain" description="Semialdehyde dehydrogenase NAD-binding" evidence="1">
    <location>
        <begin position="2"/>
        <end position="105"/>
    </location>
</feature>
<accession>A0A2T5C5P6</accession>
<name>A0A2T5C5P6_9BACT</name>
<dbReference type="SUPFAM" id="SSF51735">
    <property type="entry name" value="NAD(P)-binding Rossmann-fold domains"/>
    <property type="match status" value="1"/>
</dbReference>
<dbReference type="InterPro" id="IPR000534">
    <property type="entry name" value="Semialdehyde_DH_NAD-bd"/>
</dbReference>
<protein>
    <submittedName>
        <fullName evidence="2">Uncharacterized protein YbjT (DUF2867 family)</fullName>
    </submittedName>
</protein>
<dbReference type="Proteomes" id="UP000243525">
    <property type="component" value="Unassembled WGS sequence"/>
</dbReference>
<keyword evidence="3" id="KW-1185">Reference proteome</keyword>
<sequence>MKALIIGATGLVGSELTRLLLADNFFSEVIVFGRRSCGINHPKLKEYLINFDEPEQWREHVRGFVLFSALGTTLKQAGSKANQYRIDYQYQYEFAAIAAQHNVRHYVLVSSSGANANSRFFYPKIKGQLEEAVLQLDLPNITIFRPSLLLGKRAEKRLAESIAQRIMPCLTRFIFRKYRPIPATTVARAMLLESVRPAGRKIYQGAEIFELLQPKN</sequence>
<dbReference type="InterPro" id="IPR036291">
    <property type="entry name" value="NAD(P)-bd_dom_sf"/>
</dbReference>
<dbReference type="OrthoDB" id="9798632at2"/>
<comment type="caution">
    <text evidence="2">The sequence shown here is derived from an EMBL/GenBank/DDBJ whole genome shotgun (WGS) entry which is preliminary data.</text>
</comment>
<gene>
    <name evidence="2" type="ORF">C8N47_102229</name>
</gene>
<dbReference type="PANTHER" id="PTHR14097">
    <property type="entry name" value="OXIDOREDUCTASE HTATIP2"/>
    <property type="match status" value="1"/>
</dbReference>
<dbReference type="Gene3D" id="3.40.50.720">
    <property type="entry name" value="NAD(P)-binding Rossmann-like Domain"/>
    <property type="match status" value="1"/>
</dbReference>
<dbReference type="EMBL" id="QAAD01000002">
    <property type="protein sequence ID" value="PTN10244.1"/>
    <property type="molecule type" value="Genomic_DNA"/>
</dbReference>
<dbReference type="SMART" id="SM00859">
    <property type="entry name" value="Semialdhyde_dh"/>
    <property type="match status" value="1"/>
</dbReference>
<organism evidence="2 3">
    <name type="scientific">Mangrovibacterium marinum</name>
    <dbReference type="NCBI Taxonomy" id="1639118"/>
    <lineage>
        <taxon>Bacteria</taxon>
        <taxon>Pseudomonadati</taxon>
        <taxon>Bacteroidota</taxon>
        <taxon>Bacteroidia</taxon>
        <taxon>Marinilabiliales</taxon>
        <taxon>Prolixibacteraceae</taxon>
        <taxon>Mangrovibacterium</taxon>
    </lineage>
</organism>
<evidence type="ECO:0000259" key="1">
    <source>
        <dbReference type="SMART" id="SM00859"/>
    </source>
</evidence>